<comment type="similarity">
    <text evidence="2 13">Belongs to the pyruvate kinase family.</text>
</comment>
<name>A0ABS1EXQ2_9PROT</name>
<keyword evidence="4 13" id="KW-0808">Transferase</keyword>
<dbReference type="InterPro" id="IPR040442">
    <property type="entry name" value="Pyrv_kinase-like_dom_sf"/>
</dbReference>
<evidence type="ECO:0000256" key="1">
    <source>
        <dbReference type="ARBA" id="ARBA00004997"/>
    </source>
</evidence>
<sequence>MSAIGIIATVGPVSANAETLEALKAAGMTVARLNGSHGDLAWHRDTIRLLREVLPDVPILLDIPGRKIRTTQLAHEPSFKAGDILVLTTDTDHDGRAKVPVNFDGLHRQLRSGVRLYADDGTLSFTVDSVQGRDIHVRALGDGKLRSRKGINVPDVVLGRELVTDNDRRMVGFAKENGVDYIGISFVESAEHVEAIRELIGGFLPRIVAKVENQGGLDHVEDVARATDVIMIDRGDLSVETDVDKVSIFQKKIISVGRSFGKPVIVATELLHTMIDNPYPTKAEIADITNAVIDGASLLMLSGETAIGRYPVEAVSRLKSISEVARGHILSERLTAKAGAETGNEIGRAVRALTRTLPVDKIVVLSRSGYAAGLVAAASIEQPVVAVHSDVAVARTLNLVPGVRGVHVPDLAWRELDAAPDLLRELSDRQILDPDDVVLIVGANNGDDRQYLNSFQTFRLGGLDRTSPAGNGRMIAAA</sequence>
<dbReference type="Gene3D" id="3.20.20.60">
    <property type="entry name" value="Phosphoenolpyruvate-binding domains"/>
    <property type="match status" value="1"/>
</dbReference>
<dbReference type="EC" id="2.7.1.40" evidence="3 12"/>
<dbReference type="InterPro" id="IPR001697">
    <property type="entry name" value="Pyr_Knase"/>
</dbReference>
<dbReference type="RefSeq" id="WP_200190163.1">
    <property type="nucleotide sequence ID" value="NZ_JAENHM010000003.1"/>
</dbReference>
<dbReference type="InterPro" id="IPR015795">
    <property type="entry name" value="Pyrv_Knase_C"/>
</dbReference>
<comment type="caution">
    <text evidence="16">The sequence shown here is derived from an EMBL/GenBank/DDBJ whole genome shotgun (WGS) entry which is preliminary data.</text>
</comment>
<evidence type="ECO:0000256" key="6">
    <source>
        <dbReference type="ARBA" id="ARBA00022741"/>
    </source>
</evidence>
<dbReference type="InterPro" id="IPR015813">
    <property type="entry name" value="Pyrv/PenolPyrv_kinase-like_dom"/>
</dbReference>
<evidence type="ECO:0000256" key="8">
    <source>
        <dbReference type="ARBA" id="ARBA00022840"/>
    </source>
</evidence>
<evidence type="ECO:0000256" key="13">
    <source>
        <dbReference type="RuleBase" id="RU000504"/>
    </source>
</evidence>
<feature type="domain" description="Pyruvate kinase barrel" evidence="14">
    <location>
        <begin position="5"/>
        <end position="315"/>
    </location>
</feature>
<dbReference type="InterPro" id="IPR015806">
    <property type="entry name" value="Pyrv_Knase_insert_dom_sf"/>
</dbReference>
<dbReference type="InterPro" id="IPR015793">
    <property type="entry name" value="Pyrv_Knase_brl"/>
</dbReference>
<dbReference type="InterPro" id="IPR036918">
    <property type="entry name" value="Pyrv_Knase_C_sf"/>
</dbReference>
<evidence type="ECO:0000256" key="12">
    <source>
        <dbReference type="NCBIfam" id="TIGR01064"/>
    </source>
</evidence>
<dbReference type="Pfam" id="PF02887">
    <property type="entry name" value="PK_C"/>
    <property type="match status" value="1"/>
</dbReference>
<feature type="domain" description="Pyruvate kinase C-terminal" evidence="15">
    <location>
        <begin position="345"/>
        <end position="445"/>
    </location>
</feature>
<dbReference type="Gene3D" id="2.40.33.10">
    <property type="entry name" value="PK beta-barrel domain-like"/>
    <property type="match status" value="1"/>
</dbReference>
<dbReference type="NCBIfam" id="TIGR01064">
    <property type="entry name" value="pyruv_kin"/>
    <property type="match status" value="1"/>
</dbReference>
<accession>A0ABS1EXQ2</accession>
<evidence type="ECO:0000259" key="15">
    <source>
        <dbReference type="Pfam" id="PF02887"/>
    </source>
</evidence>
<dbReference type="PRINTS" id="PR01050">
    <property type="entry name" value="PYRUVTKNASE"/>
</dbReference>
<protein>
    <recommendedName>
        <fullName evidence="3 12">Pyruvate kinase</fullName>
        <ecNumber evidence="3 12">2.7.1.40</ecNumber>
    </recommendedName>
</protein>
<dbReference type="EMBL" id="JAENHM010000003">
    <property type="protein sequence ID" value="MBK1835951.1"/>
    <property type="molecule type" value="Genomic_DNA"/>
</dbReference>
<dbReference type="Gene3D" id="3.40.1380.20">
    <property type="entry name" value="Pyruvate kinase, C-terminal domain"/>
    <property type="match status" value="1"/>
</dbReference>
<dbReference type="InterPro" id="IPR011037">
    <property type="entry name" value="Pyrv_Knase-like_insert_dom_sf"/>
</dbReference>
<keyword evidence="17" id="KW-1185">Reference proteome</keyword>
<keyword evidence="5" id="KW-0479">Metal-binding</keyword>
<proteinExistence type="inferred from homology"/>
<evidence type="ECO:0000256" key="9">
    <source>
        <dbReference type="ARBA" id="ARBA00022842"/>
    </source>
</evidence>
<evidence type="ECO:0000256" key="3">
    <source>
        <dbReference type="ARBA" id="ARBA00012142"/>
    </source>
</evidence>
<dbReference type="GO" id="GO:0004743">
    <property type="term" value="F:pyruvate kinase activity"/>
    <property type="evidence" value="ECO:0007669"/>
    <property type="project" value="UniProtKB-EC"/>
</dbReference>
<keyword evidence="7 13" id="KW-0418">Kinase</keyword>
<dbReference type="Proteomes" id="UP000652760">
    <property type="component" value="Unassembled WGS sequence"/>
</dbReference>
<gene>
    <name evidence="16" type="primary">pyk</name>
    <name evidence="16" type="ORF">JHL17_00865</name>
</gene>
<evidence type="ECO:0000313" key="17">
    <source>
        <dbReference type="Proteomes" id="UP000652760"/>
    </source>
</evidence>
<comment type="pathway">
    <text evidence="1 13">Carbohydrate degradation; glycolysis; pyruvate from D-glyceraldehyde 3-phosphate: step 5/5.</text>
</comment>
<evidence type="ECO:0000256" key="7">
    <source>
        <dbReference type="ARBA" id="ARBA00022777"/>
    </source>
</evidence>
<evidence type="ECO:0000256" key="10">
    <source>
        <dbReference type="ARBA" id="ARBA00023152"/>
    </source>
</evidence>
<dbReference type="PANTHER" id="PTHR11817">
    <property type="entry name" value="PYRUVATE KINASE"/>
    <property type="match status" value="1"/>
</dbReference>
<dbReference type="GO" id="GO:0016301">
    <property type="term" value="F:kinase activity"/>
    <property type="evidence" value="ECO:0007669"/>
    <property type="project" value="UniProtKB-KW"/>
</dbReference>
<keyword evidence="6" id="KW-0547">Nucleotide-binding</keyword>
<organism evidence="16 17">
    <name type="scientific">Azospirillum endophyticum</name>
    <dbReference type="NCBI Taxonomy" id="2800326"/>
    <lineage>
        <taxon>Bacteria</taxon>
        <taxon>Pseudomonadati</taxon>
        <taxon>Pseudomonadota</taxon>
        <taxon>Alphaproteobacteria</taxon>
        <taxon>Rhodospirillales</taxon>
        <taxon>Azospirillaceae</taxon>
        <taxon>Azospirillum</taxon>
    </lineage>
</organism>
<keyword evidence="10 13" id="KW-0324">Glycolysis</keyword>
<keyword evidence="11 16" id="KW-0670">Pyruvate</keyword>
<dbReference type="Pfam" id="PF00224">
    <property type="entry name" value="PK"/>
    <property type="match status" value="1"/>
</dbReference>
<dbReference type="SUPFAM" id="SSF50800">
    <property type="entry name" value="PK beta-barrel domain-like"/>
    <property type="match status" value="1"/>
</dbReference>
<evidence type="ECO:0000256" key="4">
    <source>
        <dbReference type="ARBA" id="ARBA00022679"/>
    </source>
</evidence>
<evidence type="ECO:0000313" key="16">
    <source>
        <dbReference type="EMBL" id="MBK1835951.1"/>
    </source>
</evidence>
<evidence type="ECO:0000256" key="5">
    <source>
        <dbReference type="ARBA" id="ARBA00022723"/>
    </source>
</evidence>
<keyword evidence="9 13" id="KW-0460">Magnesium</keyword>
<evidence type="ECO:0000256" key="2">
    <source>
        <dbReference type="ARBA" id="ARBA00008663"/>
    </source>
</evidence>
<evidence type="ECO:0000256" key="11">
    <source>
        <dbReference type="ARBA" id="ARBA00023317"/>
    </source>
</evidence>
<dbReference type="SUPFAM" id="SSF51621">
    <property type="entry name" value="Phosphoenolpyruvate/pyruvate domain"/>
    <property type="match status" value="1"/>
</dbReference>
<comment type="catalytic activity">
    <reaction evidence="13">
        <text>pyruvate + ATP = phosphoenolpyruvate + ADP + H(+)</text>
        <dbReference type="Rhea" id="RHEA:18157"/>
        <dbReference type="ChEBI" id="CHEBI:15361"/>
        <dbReference type="ChEBI" id="CHEBI:15378"/>
        <dbReference type="ChEBI" id="CHEBI:30616"/>
        <dbReference type="ChEBI" id="CHEBI:58702"/>
        <dbReference type="ChEBI" id="CHEBI:456216"/>
        <dbReference type="EC" id="2.7.1.40"/>
    </reaction>
</comment>
<keyword evidence="8" id="KW-0067">ATP-binding</keyword>
<evidence type="ECO:0000259" key="14">
    <source>
        <dbReference type="Pfam" id="PF00224"/>
    </source>
</evidence>
<reference evidence="17" key="1">
    <citation type="submission" date="2021-01" db="EMBL/GenBank/DDBJ databases">
        <title>Genome public.</title>
        <authorList>
            <person name="Liu C."/>
            <person name="Sun Q."/>
        </authorList>
    </citation>
    <scope>NUCLEOTIDE SEQUENCE [LARGE SCALE GENOMIC DNA]</scope>
    <source>
        <strain evidence="17">YIM B02556</strain>
    </source>
</reference>
<dbReference type="SUPFAM" id="SSF52935">
    <property type="entry name" value="PK C-terminal domain-like"/>
    <property type="match status" value="1"/>
</dbReference>